<organism evidence="2 3">
    <name type="scientific">Variovorax ureilyticus</name>
    <dbReference type="NCBI Taxonomy" id="1836198"/>
    <lineage>
        <taxon>Bacteria</taxon>
        <taxon>Pseudomonadati</taxon>
        <taxon>Pseudomonadota</taxon>
        <taxon>Betaproteobacteria</taxon>
        <taxon>Burkholderiales</taxon>
        <taxon>Comamonadaceae</taxon>
        <taxon>Variovorax</taxon>
    </lineage>
</organism>
<evidence type="ECO:0000313" key="3">
    <source>
        <dbReference type="Proteomes" id="UP001365846"/>
    </source>
</evidence>
<evidence type="ECO:0000259" key="1">
    <source>
        <dbReference type="Pfam" id="PF01979"/>
    </source>
</evidence>
<gene>
    <name evidence="2" type="ORF">WKW77_27120</name>
</gene>
<dbReference type="InterPro" id="IPR011059">
    <property type="entry name" value="Metal-dep_hydrolase_composite"/>
</dbReference>
<dbReference type="SUPFAM" id="SSF51338">
    <property type="entry name" value="Composite domain of metallo-dependent hydrolases"/>
    <property type="match status" value="1"/>
</dbReference>
<dbReference type="SUPFAM" id="SSF51556">
    <property type="entry name" value="Metallo-dependent hydrolases"/>
    <property type="match status" value="1"/>
</dbReference>
<dbReference type="Pfam" id="PF01979">
    <property type="entry name" value="Amidohydro_1"/>
    <property type="match status" value="1"/>
</dbReference>
<dbReference type="InterPro" id="IPR050138">
    <property type="entry name" value="DHOase/Allantoinase_Hydrolase"/>
</dbReference>
<dbReference type="Gene3D" id="2.30.40.10">
    <property type="entry name" value="Urease, subunit C, domain 1"/>
    <property type="match status" value="1"/>
</dbReference>
<reference evidence="2 3" key="1">
    <citation type="submission" date="2024-03" db="EMBL/GenBank/DDBJ databases">
        <title>Novel species of the genus Variovorax.</title>
        <authorList>
            <person name="Liu Q."/>
            <person name="Xin Y.-H."/>
        </authorList>
    </citation>
    <scope>NUCLEOTIDE SEQUENCE [LARGE SCALE GENOMIC DNA]</scope>
    <source>
        <strain evidence="2 3">KACC 18899</strain>
    </source>
</reference>
<evidence type="ECO:0000313" key="2">
    <source>
        <dbReference type="EMBL" id="MEJ8814772.1"/>
    </source>
</evidence>
<comment type="caution">
    <text evidence="2">The sequence shown here is derived from an EMBL/GenBank/DDBJ whole genome shotgun (WGS) entry which is preliminary data.</text>
</comment>
<dbReference type="InterPro" id="IPR006680">
    <property type="entry name" value="Amidohydro-rel"/>
</dbReference>
<keyword evidence="3" id="KW-1185">Reference proteome</keyword>
<dbReference type="PANTHER" id="PTHR43668">
    <property type="entry name" value="ALLANTOINASE"/>
    <property type="match status" value="1"/>
</dbReference>
<dbReference type="EMBL" id="JBBKZU010000014">
    <property type="protein sequence ID" value="MEJ8814772.1"/>
    <property type="molecule type" value="Genomic_DNA"/>
</dbReference>
<dbReference type="Proteomes" id="UP001365846">
    <property type="component" value="Unassembled WGS sequence"/>
</dbReference>
<dbReference type="RefSeq" id="WP_340360000.1">
    <property type="nucleotide sequence ID" value="NZ_JBBKZU010000014.1"/>
</dbReference>
<dbReference type="Gene3D" id="3.20.20.140">
    <property type="entry name" value="Metal-dependent hydrolases"/>
    <property type="match status" value="1"/>
</dbReference>
<dbReference type="InterPro" id="IPR032466">
    <property type="entry name" value="Metal_Hydrolase"/>
</dbReference>
<sequence length="448" mass="49663">MSADLVIRNARVVRHDGEFHGGVAVKDGKIVLTGADSALPKGHREIDAGGRVLMPGVIDPHCHLGVKYPYAEDMRTETAAAASGGVTTALLYIRNLKPSYLPFYEERKALGEENSIIDFGFHFGIQREEHIAEIPEIAAKTGVRSFKCYFGYEPDNPIGIVPATDGWVYAAMRILSKIPGALINVHCENTQIASWMKNEIKATGRQDLGAYTESRPAFCEVETIRRMIFLAERTGCSLHLVHTSVGMGPVLAAEAQARGVHVTVETCQHYLTRTAYDSDLDMRAKISPPLRDKEEQEGLWRGVMNGSVYSLGTDHVPFFPKKLEDLWSELPGVVSFPWELSLMLHFGVHQRGLPLSRLVQLNSANPARRFGLWPRKGNIEVGFDADLVLVDLDEERTVHHTGKGTCIYEGWKLKGWPVLTVSRGAVVYENGEIDESLFGRGRCLSRPS</sequence>
<dbReference type="PANTHER" id="PTHR43668:SF4">
    <property type="entry name" value="ALLANTOINASE"/>
    <property type="match status" value="1"/>
</dbReference>
<name>A0ABU8VNP4_9BURK</name>
<feature type="domain" description="Amidohydrolase-related" evidence="1">
    <location>
        <begin position="52"/>
        <end position="427"/>
    </location>
</feature>
<protein>
    <submittedName>
        <fullName evidence="2">Amidohydrolase family protein</fullName>
    </submittedName>
</protein>
<accession>A0ABU8VNP4</accession>
<proteinExistence type="predicted"/>